<accession>A0A7K6WCR5</accession>
<feature type="non-terminal residue" evidence="7">
    <location>
        <position position="1"/>
    </location>
</feature>
<feature type="non-terminal residue" evidence="7">
    <location>
        <position position="135"/>
    </location>
</feature>
<comment type="cofactor">
    <cofactor evidence="1">
        <name>FAD</name>
        <dbReference type="ChEBI" id="CHEBI:57692"/>
    </cofactor>
</comment>
<dbReference type="SUPFAM" id="SSF48173">
    <property type="entry name" value="Cryptochrome/photolyase FAD-binding domain"/>
    <property type="match status" value="1"/>
</dbReference>
<dbReference type="AlphaFoldDB" id="A0A7K6WCR5"/>
<evidence type="ECO:0000256" key="2">
    <source>
        <dbReference type="ARBA" id="ARBA00005862"/>
    </source>
</evidence>
<dbReference type="OrthoDB" id="435881at2759"/>
<feature type="region of interest" description="Disordered" evidence="5">
    <location>
        <begin position="95"/>
        <end position="126"/>
    </location>
</feature>
<protein>
    <submittedName>
        <fullName evidence="7">CRYD protein</fullName>
    </submittedName>
</protein>
<keyword evidence="8" id="KW-1185">Reference proteome</keyword>
<dbReference type="GO" id="GO:0003684">
    <property type="term" value="F:damaged DNA binding"/>
    <property type="evidence" value="ECO:0007669"/>
    <property type="project" value="TreeGrafter"/>
</dbReference>
<comment type="caution">
    <text evidence="7">The sequence shown here is derived from an EMBL/GenBank/DDBJ whole genome shotgun (WGS) entry which is preliminary data.</text>
</comment>
<gene>
    <name evidence="7" type="primary">Crydash_1</name>
    <name evidence="7" type="ORF">STECAR_R15740</name>
</gene>
<dbReference type="EMBL" id="VZSC01008312">
    <property type="protein sequence ID" value="NWX44729.1"/>
    <property type="molecule type" value="Genomic_DNA"/>
</dbReference>
<dbReference type="GO" id="GO:0000719">
    <property type="term" value="P:photoreactive repair"/>
    <property type="evidence" value="ECO:0007669"/>
    <property type="project" value="TreeGrafter"/>
</dbReference>
<feature type="compositionally biased region" description="Basic residues" evidence="5">
    <location>
        <begin position="98"/>
        <end position="114"/>
    </location>
</feature>
<dbReference type="Gene3D" id="1.10.579.10">
    <property type="entry name" value="DNA Cyclobutane Dipyrimidine Photolyase, subunit A, domain 3"/>
    <property type="match status" value="1"/>
</dbReference>
<proteinExistence type="inferred from homology"/>
<evidence type="ECO:0000259" key="6">
    <source>
        <dbReference type="Pfam" id="PF03441"/>
    </source>
</evidence>
<dbReference type="InterPro" id="IPR002081">
    <property type="entry name" value="Cryptochrome/DNA_photolyase_1"/>
</dbReference>
<dbReference type="Proteomes" id="UP000516988">
    <property type="component" value="Unassembled WGS sequence"/>
</dbReference>
<name>A0A7K6WCR5_STECA</name>
<comment type="similarity">
    <text evidence="2">Belongs to the DNA photolyase class-1 family.</text>
</comment>
<dbReference type="InterPro" id="IPR036134">
    <property type="entry name" value="Crypto/Photolyase_FAD-like_sf"/>
</dbReference>
<dbReference type="GO" id="GO:0071949">
    <property type="term" value="F:FAD binding"/>
    <property type="evidence" value="ECO:0007669"/>
    <property type="project" value="TreeGrafter"/>
</dbReference>
<evidence type="ECO:0000313" key="7">
    <source>
        <dbReference type="EMBL" id="NWX44729.1"/>
    </source>
</evidence>
<reference evidence="7 8" key="1">
    <citation type="submission" date="2019-09" db="EMBL/GenBank/DDBJ databases">
        <title>Bird 10,000 Genomes (B10K) Project - Family phase.</title>
        <authorList>
            <person name="Zhang G."/>
        </authorList>
    </citation>
    <scope>NUCLEOTIDE SEQUENCE [LARGE SCALE GENOMIC DNA]</scope>
    <source>
        <strain evidence="7">OUT-0004</strain>
    </source>
</reference>
<dbReference type="PANTHER" id="PTHR11455">
    <property type="entry name" value="CRYPTOCHROME"/>
    <property type="match status" value="1"/>
</dbReference>
<evidence type="ECO:0000313" key="8">
    <source>
        <dbReference type="Proteomes" id="UP000516988"/>
    </source>
</evidence>
<keyword evidence="3" id="KW-0285">Flavoprotein</keyword>
<evidence type="ECO:0000256" key="4">
    <source>
        <dbReference type="ARBA" id="ARBA00022827"/>
    </source>
</evidence>
<dbReference type="PANTHER" id="PTHR11455:SF22">
    <property type="entry name" value="CRYPTOCHROME DASH"/>
    <property type="match status" value="1"/>
</dbReference>
<sequence>KVDYHVCSNYGNWLYSAGIGNNPRDNRKLNMIKQGLDYDGNRDYVQLWVPELQGVKGVDIHTPWALNRTALSQVEVTLGETYPQPVVTAPDWSWHINQRPRGRSPHLRGRRGHAHTPAQHKDRGTDFYFSRKKDI</sequence>
<dbReference type="GO" id="GO:0003904">
    <property type="term" value="F:deoxyribodipyrimidine photo-lyase activity"/>
    <property type="evidence" value="ECO:0007669"/>
    <property type="project" value="TreeGrafter"/>
</dbReference>
<dbReference type="InterPro" id="IPR005101">
    <property type="entry name" value="Cryptochr/Photolyase_FAD-bd"/>
</dbReference>
<evidence type="ECO:0000256" key="5">
    <source>
        <dbReference type="SAM" id="MobiDB-lite"/>
    </source>
</evidence>
<evidence type="ECO:0000256" key="3">
    <source>
        <dbReference type="ARBA" id="ARBA00022630"/>
    </source>
</evidence>
<feature type="domain" description="Cryptochrome/DNA photolyase FAD-binding" evidence="6">
    <location>
        <begin position="2"/>
        <end position="89"/>
    </location>
</feature>
<keyword evidence="4" id="KW-0274">FAD</keyword>
<organism evidence="7 8">
    <name type="scientific">Steatornis caripensis</name>
    <name type="common">Oilbird</name>
    <dbReference type="NCBI Taxonomy" id="48435"/>
    <lineage>
        <taxon>Eukaryota</taxon>
        <taxon>Metazoa</taxon>
        <taxon>Chordata</taxon>
        <taxon>Craniata</taxon>
        <taxon>Vertebrata</taxon>
        <taxon>Euteleostomi</taxon>
        <taxon>Archelosauria</taxon>
        <taxon>Archosauria</taxon>
        <taxon>Dinosauria</taxon>
        <taxon>Saurischia</taxon>
        <taxon>Theropoda</taxon>
        <taxon>Coelurosauria</taxon>
        <taxon>Aves</taxon>
        <taxon>Neognathae</taxon>
        <taxon>Neoaves</taxon>
        <taxon>Strisores</taxon>
        <taxon>Caprimulgiformes</taxon>
        <taxon>Steatornithidae</taxon>
        <taxon>Steatornis</taxon>
    </lineage>
</organism>
<evidence type="ECO:0000256" key="1">
    <source>
        <dbReference type="ARBA" id="ARBA00001974"/>
    </source>
</evidence>
<dbReference type="Pfam" id="PF03441">
    <property type="entry name" value="FAD_binding_7"/>
    <property type="match status" value="1"/>
</dbReference>